<dbReference type="EMBL" id="LT670818">
    <property type="protein sequence ID" value="SHG45969.1"/>
    <property type="molecule type" value="Genomic_DNA"/>
</dbReference>
<accession>A0A1M5K0G2</accession>
<sequence>MMRPIISAVAVAALIAIGISTLQPRSPLIGLSAAAMPPLQELHVMAGVNKLPVQEIDDQSLVFTAVTKH</sequence>
<evidence type="ECO:0000313" key="1">
    <source>
        <dbReference type="EMBL" id="SHG45969.1"/>
    </source>
</evidence>
<reference evidence="1 2" key="1">
    <citation type="submission" date="2016-11" db="EMBL/GenBank/DDBJ databases">
        <authorList>
            <person name="Jaros S."/>
            <person name="Januszkiewicz K."/>
            <person name="Wedrychowicz H."/>
        </authorList>
    </citation>
    <scope>NUCLEOTIDE SEQUENCE [LARGE SCALE GENOMIC DNA]</scope>
    <source>
        <strain evidence="1 2">GAS242</strain>
    </source>
</reference>
<evidence type="ECO:0000313" key="2">
    <source>
        <dbReference type="Proteomes" id="UP000190675"/>
    </source>
</evidence>
<name>A0A1M5K0G2_9BRAD</name>
<dbReference type="OrthoDB" id="8255191at2"/>
<gene>
    <name evidence="1" type="ORF">SAMN05444169_2575</name>
</gene>
<organism evidence="1 2">
    <name type="scientific">Bradyrhizobium erythrophlei</name>
    <dbReference type="NCBI Taxonomy" id="1437360"/>
    <lineage>
        <taxon>Bacteria</taxon>
        <taxon>Pseudomonadati</taxon>
        <taxon>Pseudomonadota</taxon>
        <taxon>Alphaproteobacteria</taxon>
        <taxon>Hyphomicrobiales</taxon>
        <taxon>Nitrobacteraceae</taxon>
        <taxon>Bradyrhizobium</taxon>
    </lineage>
</organism>
<dbReference type="RefSeq" id="WP_079566293.1">
    <property type="nucleotide sequence ID" value="NZ_LT670818.1"/>
</dbReference>
<protein>
    <submittedName>
        <fullName evidence="1">Uncharacterized protein</fullName>
    </submittedName>
</protein>
<dbReference type="AlphaFoldDB" id="A0A1M5K0G2"/>
<proteinExistence type="predicted"/>
<dbReference type="Proteomes" id="UP000190675">
    <property type="component" value="Chromosome I"/>
</dbReference>